<keyword evidence="3" id="KW-1185">Reference proteome</keyword>
<dbReference type="STRING" id="623744.A0A553MVM2"/>
<dbReference type="PANTHER" id="PTHR44086:SF4">
    <property type="entry name" value="THIOSULFATE SULFURTRANSFERASE_RHODANESE-LIKE DOMAIN-CONTAINING PROTEIN 1-RELATED"/>
    <property type="match status" value="1"/>
</dbReference>
<reference evidence="2 3" key="1">
    <citation type="journal article" date="2019" name="Sci. Data">
        <title>Hybrid genome assembly and annotation of Danionella translucida.</title>
        <authorList>
            <person name="Kadobianskyi M."/>
            <person name="Schulze L."/>
            <person name="Schuelke M."/>
            <person name="Judkewitz B."/>
        </authorList>
    </citation>
    <scope>NUCLEOTIDE SEQUENCE [LARGE SCALE GENOMIC DNA]</scope>
    <source>
        <strain evidence="2 3">Bolton</strain>
    </source>
</reference>
<organism evidence="2 3">
    <name type="scientific">Danionella cerebrum</name>
    <dbReference type="NCBI Taxonomy" id="2873325"/>
    <lineage>
        <taxon>Eukaryota</taxon>
        <taxon>Metazoa</taxon>
        <taxon>Chordata</taxon>
        <taxon>Craniata</taxon>
        <taxon>Vertebrata</taxon>
        <taxon>Euteleostomi</taxon>
        <taxon>Actinopterygii</taxon>
        <taxon>Neopterygii</taxon>
        <taxon>Teleostei</taxon>
        <taxon>Ostariophysi</taxon>
        <taxon>Cypriniformes</taxon>
        <taxon>Danionidae</taxon>
        <taxon>Danioninae</taxon>
        <taxon>Danionella</taxon>
    </lineage>
</organism>
<evidence type="ECO:0000313" key="2">
    <source>
        <dbReference type="EMBL" id="TRY57219.1"/>
    </source>
</evidence>
<evidence type="ECO:0000259" key="1">
    <source>
        <dbReference type="PROSITE" id="PS50206"/>
    </source>
</evidence>
<dbReference type="OrthoDB" id="546434at2759"/>
<sequence length="102" mass="11570">MMSTGRVQLFDVREPEEVKDGFIPGATNIPLGEVENGFRLAPSQFRERFSVSKPQTSDSDIVFYCQRGLRSLTALETARALGYTRAQHYTGGLTEWIDRERL</sequence>
<dbReference type="PANTHER" id="PTHR44086">
    <property type="entry name" value="THIOSULFATE SULFURTRANSFERASE RDL2, MITOCHONDRIAL-RELATED"/>
    <property type="match status" value="1"/>
</dbReference>
<dbReference type="AlphaFoldDB" id="A0A553MVM2"/>
<dbReference type="PROSITE" id="PS50206">
    <property type="entry name" value="RHODANESE_3"/>
    <property type="match status" value="1"/>
</dbReference>
<evidence type="ECO:0000313" key="3">
    <source>
        <dbReference type="Proteomes" id="UP000316079"/>
    </source>
</evidence>
<gene>
    <name evidence="2" type="ORF">DNTS_003292</name>
</gene>
<dbReference type="EMBL" id="SRMA01027244">
    <property type="protein sequence ID" value="TRY57219.1"/>
    <property type="molecule type" value="Genomic_DNA"/>
</dbReference>
<protein>
    <recommendedName>
        <fullName evidence="1">Rhodanese domain-containing protein</fullName>
    </recommendedName>
</protein>
<comment type="caution">
    <text evidence="2">The sequence shown here is derived from an EMBL/GenBank/DDBJ whole genome shotgun (WGS) entry which is preliminary data.</text>
</comment>
<dbReference type="SMART" id="SM00450">
    <property type="entry name" value="RHOD"/>
    <property type="match status" value="1"/>
</dbReference>
<dbReference type="SUPFAM" id="SSF52821">
    <property type="entry name" value="Rhodanese/Cell cycle control phosphatase"/>
    <property type="match status" value="1"/>
</dbReference>
<dbReference type="InterPro" id="IPR001763">
    <property type="entry name" value="Rhodanese-like_dom"/>
</dbReference>
<dbReference type="Pfam" id="PF00581">
    <property type="entry name" value="Rhodanese"/>
    <property type="match status" value="1"/>
</dbReference>
<name>A0A553MVM2_9TELE</name>
<feature type="domain" description="Rhodanese" evidence="1">
    <location>
        <begin position="3"/>
        <end position="101"/>
    </location>
</feature>
<dbReference type="Proteomes" id="UP000316079">
    <property type="component" value="Unassembled WGS sequence"/>
</dbReference>
<dbReference type="Gene3D" id="3.40.250.10">
    <property type="entry name" value="Rhodanese-like domain"/>
    <property type="match status" value="1"/>
</dbReference>
<proteinExistence type="predicted"/>
<dbReference type="InterPro" id="IPR036873">
    <property type="entry name" value="Rhodanese-like_dom_sf"/>
</dbReference>
<accession>A0A553MVM2</accession>